<keyword evidence="1" id="KW-0520">NAD</keyword>
<dbReference type="InterPro" id="IPR036291">
    <property type="entry name" value="NAD(P)-bd_dom_sf"/>
</dbReference>
<dbReference type="Gene3D" id="3.40.50.720">
    <property type="entry name" value="NAD(P)-binding Rossmann-like Domain"/>
    <property type="match status" value="1"/>
</dbReference>
<dbReference type="EMBL" id="SHBE01000003">
    <property type="protein sequence ID" value="RZO26588.1"/>
    <property type="molecule type" value="Genomic_DNA"/>
</dbReference>
<evidence type="ECO:0000313" key="3">
    <source>
        <dbReference type="EMBL" id="RZO26588.1"/>
    </source>
</evidence>
<feature type="domain" description="NAD-dependent epimerase/dehydratase" evidence="2">
    <location>
        <begin position="3"/>
        <end position="237"/>
    </location>
</feature>
<gene>
    <name evidence="3" type="ORF">EVA92_02260</name>
</gene>
<accession>A0A520MZD3</accession>
<comment type="caution">
    <text evidence="3">The sequence shown here is derived from an EMBL/GenBank/DDBJ whole genome shotgun (WGS) entry which is preliminary data.</text>
</comment>
<name>A0A520MZD3_9GAMM</name>
<dbReference type="Pfam" id="PF01370">
    <property type="entry name" value="Epimerase"/>
    <property type="match status" value="1"/>
</dbReference>
<reference evidence="3 4" key="1">
    <citation type="submission" date="2019-02" db="EMBL/GenBank/DDBJ databases">
        <title>Prokaryotic population dynamics and viral predation in marine succession experiment using metagenomics: the confinement effect.</title>
        <authorList>
            <person name="Haro-Moreno J.M."/>
            <person name="Rodriguez-Valera F."/>
            <person name="Lopez-Perez M."/>
        </authorList>
    </citation>
    <scope>NUCLEOTIDE SEQUENCE [LARGE SCALE GENOMIC DNA]</scope>
    <source>
        <strain evidence="3">MED-G159</strain>
    </source>
</reference>
<dbReference type="SUPFAM" id="SSF51735">
    <property type="entry name" value="NAD(P)-binding Rossmann-fold domains"/>
    <property type="match status" value="1"/>
</dbReference>
<organism evidence="3 4">
    <name type="scientific">SAR86 cluster bacterium</name>
    <dbReference type="NCBI Taxonomy" id="2030880"/>
    <lineage>
        <taxon>Bacteria</taxon>
        <taxon>Pseudomonadati</taxon>
        <taxon>Pseudomonadota</taxon>
        <taxon>Gammaproteobacteria</taxon>
        <taxon>SAR86 cluster</taxon>
    </lineage>
</organism>
<proteinExistence type="predicted"/>
<dbReference type="PANTHER" id="PTHR43574">
    <property type="entry name" value="EPIMERASE-RELATED"/>
    <property type="match status" value="1"/>
</dbReference>
<sequence length="336" mass="38722">MKVVITGSSGFIGFHASKKFLDEGFEVIGIDNENNYYDQELKRKRRDILENYNKNFRFERLDLSESLIIEKLEKISPDYIVNLAAQAGVRHSLQFPHDYTRSNIDSFLNLLEYAKTSKSLKHIVYASTSSVYGANNDLPFSESHGVDHPLQYYAVTKRTNELMAHSYSNLYGIRTTGLRFFTVYGPWGRPDMALFLFTKAILENKPIKVFNNGNHRRDFTYVDDIVQGIFLSANDCNFKSQENFDYKNPALSEVPYRILNIGRGKPEDLEDFITEIENNLQKSAKKDYLPMQPGDVPTSHADISEIMKIGYSPKTSIKDGVKNFIAWYLDYYNIEI</sequence>
<evidence type="ECO:0000259" key="2">
    <source>
        <dbReference type="Pfam" id="PF01370"/>
    </source>
</evidence>
<dbReference type="Gene3D" id="3.90.25.10">
    <property type="entry name" value="UDP-galactose 4-epimerase, domain 1"/>
    <property type="match status" value="1"/>
</dbReference>
<dbReference type="InterPro" id="IPR001509">
    <property type="entry name" value="Epimerase_deHydtase"/>
</dbReference>
<evidence type="ECO:0000313" key="4">
    <source>
        <dbReference type="Proteomes" id="UP000315825"/>
    </source>
</evidence>
<dbReference type="AlphaFoldDB" id="A0A520MZD3"/>
<dbReference type="Proteomes" id="UP000315825">
    <property type="component" value="Unassembled WGS sequence"/>
</dbReference>
<dbReference type="PRINTS" id="PR01713">
    <property type="entry name" value="NUCEPIMERASE"/>
</dbReference>
<protein>
    <submittedName>
        <fullName evidence="3">NAD-dependent epimerase/dehydratase family protein</fullName>
    </submittedName>
</protein>
<evidence type="ECO:0000256" key="1">
    <source>
        <dbReference type="ARBA" id="ARBA00023027"/>
    </source>
</evidence>